<evidence type="ECO:0000313" key="3">
    <source>
        <dbReference type="EMBL" id="KAJ9488618.1"/>
    </source>
</evidence>
<reference evidence="3" key="2">
    <citation type="journal article" date="2016" name="Fungal Biol.">
        <title>Ochratoxin A production by Penicillium thymicola.</title>
        <authorList>
            <person name="Nguyen H.D.T."/>
            <person name="McMullin D.R."/>
            <person name="Ponomareva E."/>
            <person name="Riley R."/>
            <person name="Pomraning K.R."/>
            <person name="Baker S.E."/>
            <person name="Seifert K.A."/>
        </authorList>
    </citation>
    <scope>NUCLEOTIDE SEQUENCE</scope>
    <source>
        <strain evidence="3">DAOM 180753</strain>
    </source>
</reference>
<feature type="compositionally biased region" description="Basic and acidic residues" evidence="2">
    <location>
        <begin position="1"/>
        <end position="21"/>
    </location>
</feature>
<evidence type="ECO:0000256" key="2">
    <source>
        <dbReference type="SAM" id="MobiDB-lite"/>
    </source>
</evidence>
<sequence>MMFREKPHPPKLDSQDRKNTDRPPAASVVISDSSESSDGSDSDDQEWPIKCILRETDTEYLIDWEGPYDPTWEPKENASELAIQVWNKWKARRQSELNRKSTRERVTRSLSVIEVSSPSEANIGLEDRNRTPFDSEIEQSDADSDIYSRASSSLFVQQEGLSEIVDSLQSQYIEASGRFYGTASPSQSFSDSSLPLATGSTNSRSQADAPFLEYVSESSTRPGYLPPAISLHSLLARLAASSETASLSSQLI</sequence>
<dbReference type="EMBL" id="LACB01000111">
    <property type="protein sequence ID" value="KAJ9488618.1"/>
    <property type="molecule type" value="Genomic_DNA"/>
</dbReference>
<dbReference type="SUPFAM" id="SSF54160">
    <property type="entry name" value="Chromo domain-like"/>
    <property type="match status" value="1"/>
</dbReference>
<comment type="subunit">
    <text evidence="1">Component of the NuA4 histone acetyltransferase complex.</text>
</comment>
<name>A0AAI9TK58_PENTH</name>
<gene>
    <name evidence="3" type="ORF">VN97_g4669</name>
</gene>
<organism evidence="3 4">
    <name type="scientific">Penicillium thymicola</name>
    <dbReference type="NCBI Taxonomy" id="293382"/>
    <lineage>
        <taxon>Eukaryota</taxon>
        <taxon>Fungi</taxon>
        <taxon>Dikarya</taxon>
        <taxon>Ascomycota</taxon>
        <taxon>Pezizomycotina</taxon>
        <taxon>Eurotiomycetes</taxon>
        <taxon>Eurotiomycetidae</taxon>
        <taxon>Eurotiales</taxon>
        <taxon>Aspergillaceae</taxon>
        <taxon>Penicillium</taxon>
    </lineage>
</organism>
<protein>
    <recommendedName>
        <fullName evidence="5">Chromo domain-containing protein</fullName>
    </recommendedName>
</protein>
<evidence type="ECO:0000313" key="4">
    <source>
        <dbReference type="Proteomes" id="UP001227192"/>
    </source>
</evidence>
<keyword evidence="4" id="KW-1185">Reference proteome</keyword>
<dbReference type="Gene3D" id="2.40.50.40">
    <property type="match status" value="1"/>
</dbReference>
<dbReference type="AlphaFoldDB" id="A0AAI9TK58"/>
<proteinExistence type="predicted"/>
<dbReference type="Proteomes" id="UP001227192">
    <property type="component" value="Unassembled WGS sequence"/>
</dbReference>
<comment type="caution">
    <text evidence="3">The sequence shown here is derived from an EMBL/GenBank/DDBJ whole genome shotgun (WGS) entry which is preliminary data.</text>
</comment>
<accession>A0AAI9TK58</accession>
<feature type="region of interest" description="Disordered" evidence="2">
    <location>
        <begin position="1"/>
        <end position="49"/>
    </location>
</feature>
<feature type="region of interest" description="Disordered" evidence="2">
    <location>
        <begin position="123"/>
        <end position="142"/>
    </location>
</feature>
<reference evidence="3" key="1">
    <citation type="submission" date="2015-06" db="EMBL/GenBank/DDBJ databases">
        <authorList>
            <person name="Nguyen H."/>
        </authorList>
    </citation>
    <scope>NUCLEOTIDE SEQUENCE</scope>
    <source>
        <strain evidence="3">DAOM 180753</strain>
    </source>
</reference>
<evidence type="ECO:0008006" key="5">
    <source>
        <dbReference type="Google" id="ProtNLM"/>
    </source>
</evidence>
<evidence type="ECO:0000256" key="1">
    <source>
        <dbReference type="ARBA" id="ARBA00011353"/>
    </source>
</evidence>
<dbReference type="InterPro" id="IPR016197">
    <property type="entry name" value="Chromo-like_dom_sf"/>
</dbReference>